<reference evidence="3" key="1">
    <citation type="submission" date="2022-03" db="EMBL/GenBank/DDBJ databases">
        <title>Proposal of a novel genus Dryocolo and two novel species.</title>
        <authorList>
            <person name="Maddock D.W."/>
            <person name="Brady C.L."/>
            <person name="Denman S."/>
            <person name="Arnold D."/>
        </authorList>
    </citation>
    <scope>NUCLEOTIDE SEQUENCE</scope>
    <source>
        <strain evidence="3">H6W4</strain>
    </source>
</reference>
<protein>
    <submittedName>
        <fullName evidence="3">OBAP family protein</fullName>
    </submittedName>
</protein>
<evidence type="ECO:0000313" key="4">
    <source>
        <dbReference type="Proteomes" id="UP001150641"/>
    </source>
</evidence>
<feature type="region of interest" description="Disordered" evidence="1">
    <location>
        <begin position="240"/>
        <end position="263"/>
    </location>
</feature>
<evidence type="ECO:0000256" key="2">
    <source>
        <dbReference type="SAM" id="SignalP"/>
    </source>
</evidence>
<comment type="caution">
    <text evidence="3">The sequence shown here is derived from an EMBL/GenBank/DDBJ whole genome shotgun (WGS) entry which is preliminary data.</text>
</comment>
<sequence length="263" mass="28902">MKPLSLLILTSLALTGCGANNTPPKTPVPGEKTSAQMRTLETGAQIIQSRPPVDAISAYLDGFHFYNGDKNGQMEAHHYVTVLNDEVMQAVIYDSNTKDARLMGVEYIISERLFNTLPPEEKKLWHSHRYEVKSGSLAAPGLPAAADKALMSKIVNTYGKTWHIWHTDRDKTLPLGIPALMMGFTGEGQLDPALLADRDRRLDVNTSAIKGEREDLVAHPVAEGADAWQRGEVIQLRRVHGSGEHAQGETAHFGTSEQTRKAN</sequence>
<dbReference type="EMBL" id="JALHAP010000082">
    <property type="protein sequence ID" value="MCT4703569.1"/>
    <property type="molecule type" value="Genomic_DNA"/>
</dbReference>
<dbReference type="PROSITE" id="PS51257">
    <property type="entry name" value="PROKAR_LIPOPROTEIN"/>
    <property type="match status" value="1"/>
</dbReference>
<dbReference type="Proteomes" id="UP001150641">
    <property type="component" value="Unassembled WGS sequence"/>
</dbReference>
<name>A0A9X2W9U4_9ENTR</name>
<organism evidence="3 4">
    <name type="scientific">Dryocola boscaweniae</name>
    <dbReference type="NCBI Taxonomy" id="2925397"/>
    <lineage>
        <taxon>Bacteria</taxon>
        <taxon>Pseudomonadati</taxon>
        <taxon>Pseudomonadota</taxon>
        <taxon>Gammaproteobacteria</taxon>
        <taxon>Enterobacterales</taxon>
        <taxon>Enterobacteriaceae</taxon>
        <taxon>Dryocola</taxon>
    </lineage>
</organism>
<evidence type="ECO:0000256" key="1">
    <source>
        <dbReference type="SAM" id="MobiDB-lite"/>
    </source>
</evidence>
<dbReference type="PANTHER" id="PTHR31360:SF0">
    <property type="entry name" value="OIL BODY-ASSOCIATED PROTEIN 1B"/>
    <property type="match status" value="1"/>
</dbReference>
<keyword evidence="4" id="KW-1185">Reference proteome</keyword>
<accession>A0A9X2W9U4</accession>
<gene>
    <name evidence="3" type="ORF">MUA00_17450</name>
</gene>
<dbReference type="InterPro" id="IPR010686">
    <property type="entry name" value="OBAP-like"/>
</dbReference>
<dbReference type="RefSeq" id="WP_271124272.1">
    <property type="nucleotide sequence ID" value="NZ_JALHAN010000069.1"/>
</dbReference>
<dbReference type="AlphaFoldDB" id="A0A9X2W9U4"/>
<feature type="signal peptide" evidence="2">
    <location>
        <begin position="1"/>
        <end position="19"/>
    </location>
</feature>
<proteinExistence type="predicted"/>
<keyword evidence="2" id="KW-0732">Signal</keyword>
<dbReference type="Pfam" id="PF06884">
    <property type="entry name" value="DUF1264"/>
    <property type="match status" value="1"/>
</dbReference>
<dbReference type="PANTHER" id="PTHR31360">
    <property type="match status" value="1"/>
</dbReference>
<evidence type="ECO:0000313" key="3">
    <source>
        <dbReference type="EMBL" id="MCT4703569.1"/>
    </source>
</evidence>
<feature type="chain" id="PRO_5040779970" evidence="2">
    <location>
        <begin position="20"/>
        <end position="263"/>
    </location>
</feature>